<name>A0ABN2V8J6_9ACTN</name>
<comment type="caution">
    <text evidence="1">The sequence shown here is derived from an EMBL/GenBank/DDBJ whole genome shotgun (WGS) entry which is preliminary data.</text>
</comment>
<dbReference type="EMBL" id="BAAAQN010000059">
    <property type="protein sequence ID" value="GAA2054510.1"/>
    <property type="molecule type" value="Genomic_DNA"/>
</dbReference>
<proteinExistence type="predicted"/>
<evidence type="ECO:0000313" key="2">
    <source>
        <dbReference type="Proteomes" id="UP001500751"/>
    </source>
</evidence>
<dbReference type="Proteomes" id="UP001500751">
    <property type="component" value="Unassembled WGS sequence"/>
</dbReference>
<gene>
    <name evidence="1" type="ORF">GCM10009839_73380</name>
</gene>
<keyword evidence="2" id="KW-1185">Reference proteome</keyword>
<sequence length="91" mass="10360">MAGDTRPDLGEIEACFVAVIEGRLSRDDADRWATRWLLDDSLDWDDSELWALDKLSGIDLPNGPAGGYLHDDSQVRSWLLELRQRSEHRHG</sequence>
<protein>
    <submittedName>
        <fullName evidence="1">Uncharacterized protein</fullName>
    </submittedName>
</protein>
<organism evidence="1 2">
    <name type="scientific">Catenulispora yoronensis</name>
    <dbReference type="NCBI Taxonomy" id="450799"/>
    <lineage>
        <taxon>Bacteria</taxon>
        <taxon>Bacillati</taxon>
        <taxon>Actinomycetota</taxon>
        <taxon>Actinomycetes</taxon>
        <taxon>Catenulisporales</taxon>
        <taxon>Catenulisporaceae</taxon>
        <taxon>Catenulispora</taxon>
    </lineage>
</organism>
<reference evidence="1 2" key="1">
    <citation type="journal article" date="2019" name="Int. J. Syst. Evol. Microbiol.">
        <title>The Global Catalogue of Microorganisms (GCM) 10K type strain sequencing project: providing services to taxonomists for standard genome sequencing and annotation.</title>
        <authorList>
            <consortium name="The Broad Institute Genomics Platform"/>
            <consortium name="The Broad Institute Genome Sequencing Center for Infectious Disease"/>
            <person name="Wu L."/>
            <person name="Ma J."/>
        </authorList>
    </citation>
    <scope>NUCLEOTIDE SEQUENCE [LARGE SCALE GENOMIC DNA]</scope>
    <source>
        <strain evidence="1 2">JCM 16014</strain>
    </source>
</reference>
<dbReference type="RefSeq" id="WP_344670310.1">
    <property type="nucleotide sequence ID" value="NZ_BAAAQN010000059.1"/>
</dbReference>
<accession>A0ABN2V8J6</accession>
<evidence type="ECO:0000313" key="1">
    <source>
        <dbReference type="EMBL" id="GAA2054510.1"/>
    </source>
</evidence>